<proteinExistence type="inferred from homology"/>
<dbReference type="RefSeq" id="WP_150923914.1">
    <property type="nucleotide sequence ID" value="NZ_CP044232.1"/>
</dbReference>
<name>A0A5J6L1H2_9MICO</name>
<dbReference type="NCBIfam" id="TIGR03930">
    <property type="entry name" value="WXG100_ESAT6"/>
    <property type="match status" value="1"/>
</dbReference>
<evidence type="ECO:0000313" key="2">
    <source>
        <dbReference type="EMBL" id="QEW02327.1"/>
    </source>
</evidence>
<dbReference type="EMBL" id="CP044232">
    <property type="protein sequence ID" value="QEW02327.1"/>
    <property type="molecule type" value="Genomic_DNA"/>
</dbReference>
<dbReference type="Pfam" id="PF06013">
    <property type="entry name" value="WXG100"/>
    <property type="match status" value="1"/>
</dbReference>
<dbReference type="InterPro" id="IPR036689">
    <property type="entry name" value="ESAT-6-like_sf"/>
</dbReference>
<dbReference type="SUPFAM" id="SSF140453">
    <property type="entry name" value="EsxAB dimer-like"/>
    <property type="match status" value="1"/>
</dbReference>
<organism evidence="2 3">
    <name type="scientific">Microbacterium lushaniae</name>
    <dbReference type="NCBI Taxonomy" id="2614639"/>
    <lineage>
        <taxon>Bacteria</taxon>
        <taxon>Bacillati</taxon>
        <taxon>Actinomycetota</taxon>
        <taxon>Actinomycetes</taxon>
        <taxon>Micrococcales</taxon>
        <taxon>Microbacteriaceae</taxon>
        <taxon>Microbacterium</taxon>
    </lineage>
</organism>
<sequence length="110" mass="11194">MGQFSVSTPALGYSASAMIGAVSQFDGHVSQISGVVTSIVGASWSGDAAEAFAESWAEWQTNAGLVRDALTDIAARVQGAETGYTMTEMQVTAASRSSTVGTRRQGGGTA</sequence>
<evidence type="ECO:0000313" key="3">
    <source>
        <dbReference type="Proteomes" id="UP000325516"/>
    </source>
</evidence>
<dbReference type="Proteomes" id="UP000325516">
    <property type="component" value="Chromosome"/>
</dbReference>
<dbReference type="AlphaFoldDB" id="A0A5J6L1H2"/>
<evidence type="ECO:0000256" key="1">
    <source>
        <dbReference type="RuleBase" id="RU362001"/>
    </source>
</evidence>
<dbReference type="InterPro" id="IPR010310">
    <property type="entry name" value="T7SS_ESAT-6-like"/>
</dbReference>
<comment type="similarity">
    <text evidence="1">Belongs to the WXG100 family.</text>
</comment>
<dbReference type="KEGG" id="mlz:F6J85_03925"/>
<dbReference type="Gene3D" id="1.10.287.1060">
    <property type="entry name" value="ESAT-6-like"/>
    <property type="match status" value="1"/>
</dbReference>
<keyword evidence="3" id="KW-1185">Reference proteome</keyword>
<reference evidence="3" key="1">
    <citation type="submission" date="2019-09" db="EMBL/GenBank/DDBJ databases">
        <title>Mumia zhuanghuii sp. nov. isolated from the intestinal contents of plateau pika (Ochotona curzoniae) in the Qinghai-Tibet plateau of China.</title>
        <authorList>
            <person name="Tian Z."/>
        </authorList>
    </citation>
    <scope>NUCLEOTIDE SEQUENCE [LARGE SCALE GENOMIC DNA]</scope>
    <source>
        <strain evidence="3">L-031</strain>
    </source>
</reference>
<accession>A0A5J6L1H2</accession>
<protein>
    <recommendedName>
        <fullName evidence="1">ESAT-6-like protein</fullName>
    </recommendedName>
</protein>
<gene>
    <name evidence="2" type="ORF">F6J85_03925</name>
</gene>